<sequence length="1139" mass="130318">MSDKNMKNQIRPITRNLSRPAPPRFSEVNKSAGNLKTTFKTSVLAFQSVKKVKITHYEKGPFMFYVQLESSDNDFKKFSEKLQKAELRHFKDSPNSIGLACLAKHEKQIYRAAIAKIPQNSSQSNFYVNFVDFGYNAFIKEENLFHIPEEFADQTTFAIPFCLNRYDSKDMQASPEELQFYFRLLTENQMMTLKCVPSDGPPISQYCELFDDNKISIYEKLKRWNPYSNELKFLPQPKLDLKTPLKVKVSYVDSTKEFYVHVQQPDIVNAYDSLCDDLFKFMCHAPLYRYPKVGSCCAAFLSEEWYRVQIVGIKNNIVQVKVVDFGIVEEVTPKQVRLLPEYFFKDPPFAHQAFLKGFENMEISDNISTQFDIFCGDGTGERKTFKMTAHEIVNNSYSAELEDTSVMPSVNVNKLLLKNSRPLIETIQLENAMKRQKDSSKKDGRTTKATSNDNLDQNRGNNSTRGGPGINFVSKGSQRNNINSQSDTSKMQQSQRTHFGKVIRNDGSASNTQKSPDRSNVQKQKNDNQKSGWVSTLLSINTAFVHYDEHIEGLEKILDEMFAFYENKNSRPVLKDPQIGMDCATRSNDGNWYRSRIGAFQAGDKIKVFHREYGNSEIIHKSKVRVLDDKFVKIGDLVVECFFLIKPNDPNDKYLFNEMLKIFENGAKEFTFKVVQPFKSGFIIEPIDQITNKNVIDELIKRKKAQKISLDELEKILNSCGAEKDESVNDKAARKSPEKRKKNNKIASKPIEKSLEVNQEPEEKISLETTENVKEEKVAVKITAITSPTDFYISRVDDFNAFKQFHADIQIIASNASTLKVFEEGTLCLAKQPFDSCWYRAKIIDNDENDQNIMVTVRSVDDGKTFSVDDKCLKVMPNALEERKFFGILCSLPVRLERKNEDNATTMMITLMDNVLHSLFVCKQRMEKKCYIDLFVESESLTEKLIQNGFAHRLDTIEDGRGYTSHINSLSSFYLQFEIDQLKLDLISQYFEETKGNFEKIDGKEGDIVAALFPDDNCWYRSKIESIEDKSFMVKFIDFGNVCLVEKIGLIAEQTIIELPAMSKHCCLSKPKGIKDYSEAAEKKFIEICDNGATIVNVSMVEPGNPVEIDISVDGKNIAEDLMILSEPFENNIMESSSD</sequence>
<evidence type="ECO:0000259" key="2">
    <source>
        <dbReference type="PROSITE" id="PS50304"/>
    </source>
</evidence>
<dbReference type="SUPFAM" id="SSF63748">
    <property type="entry name" value="Tudor/PWWP/MBT"/>
    <property type="match status" value="5"/>
</dbReference>
<evidence type="ECO:0000313" key="4">
    <source>
        <dbReference type="Proteomes" id="UP000183832"/>
    </source>
</evidence>
<dbReference type="CDD" id="cd20379">
    <property type="entry name" value="Tudor_dTUD-like"/>
    <property type="match status" value="1"/>
</dbReference>
<dbReference type="Gene3D" id="2.40.50.90">
    <property type="match status" value="5"/>
</dbReference>
<dbReference type="GO" id="GO:0043186">
    <property type="term" value="C:P granule"/>
    <property type="evidence" value="ECO:0007669"/>
    <property type="project" value="TreeGrafter"/>
</dbReference>
<dbReference type="PANTHER" id="PTHR22948">
    <property type="entry name" value="TUDOR DOMAIN CONTAINING PROTEIN"/>
    <property type="match status" value="1"/>
</dbReference>
<reference evidence="3 4" key="1">
    <citation type="submission" date="2015-04" db="EMBL/GenBank/DDBJ databases">
        <authorList>
            <person name="Syromyatnikov M.Y."/>
            <person name="Popov V.N."/>
        </authorList>
    </citation>
    <scope>NUCLEOTIDE SEQUENCE [LARGE SCALE GENOMIC DNA]</scope>
</reference>
<organism evidence="3 4">
    <name type="scientific">Clunio marinus</name>
    <dbReference type="NCBI Taxonomy" id="568069"/>
    <lineage>
        <taxon>Eukaryota</taxon>
        <taxon>Metazoa</taxon>
        <taxon>Ecdysozoa</taxon>
        <taxon>Arthropoda</taxon>
        <taxon>Hexapoda</taxon>
        <taxon>Insecta</taxon>
        <taxon>Pterygota</taxon>
        <taxon>Neoptera</taxon>
        <taxon>Endopterygota</taxon>
        <taxon>Diptera</taxon>
        <taxon>Nematocera</taxon>
        <taxon>Chironomoidea</taxon>
        <taxon>Chironomidae</taxon>
        <taxon>Clunio</taxon>
    </lineage>
</organism>
<proteinExistence type="predicted"/>
<dbReference type="EMBL" id="CVRI01000036">
    <property type="protein sequence ID" value="CRK93088.1"/>
    <property type="molecule type" value="Genomic_DNA"/>
</dbReference>
<dbReference type="GO" id="GO:0007283">
    <property type="term" value="P:spermatogenesis"/>
    <property type="evidence" value="ECO:0007669"/>
    <property type="project" value="TreeGrafter"/>
</dbReference>
<dbReference type="Proteomes" id="UP000183832">
    <property type="component" value="Unassembled WGS sequence"/>
</dbReference>
<gene>
    <name evidence="3" type="ORF">CLUMA_CG006466</name>
</gene>
<protein>
    <submittedName>
        <fullName evidence="3">CLUMA_CG006466, isoform A</fullName>
    </submittedName>
</protein>
<evidence type="ECO:0000256" key="1">
    <source>
        <dbReference type="SAM" id="MobiDB-lite"/>
    </source>
</evidence>
<dbReference type="GO" id="GO:0030719">
    <property type="term" value="P:P granule organization"/>
    <property type="evidence" value="ECO:0007669"/>
    <property type="project" value="TreeGrafter"/>
</dbReference>
<accession>A0A1J1HYB8</accession>
<feature type="domain" description="Tudor" evidence="2">
    <location>
        <begin position="290"/>
        <end position="346"/>
    </location>
</feature>
<dbReference type="InterPro" id="IPR050621">
    <property type="entry name" value="Tudor_domain_containing"/>
</dbReference>
<feature type="domain" description="Tudor" evidence="2">
    <location>
        <begin position="94"/>
        <end position="154"/>
    </location>
</feature>
<feature type="compositionally biased region" description="Polar residues" evidence="1">
    <location>
        <begin position="507"/>
        <end position="530"/>
    </location>
</feature>
<feature type="domain" description="Tudor" evidence="2">
    <location>
        <begin position="1002"/>
        <end position="1060"/>
    </location>
</feature>
<dbReference type="STRING" id="568069.A0A1J1HYB8"/>
<dbReference type="PANTHER" id="PTHR22948:SF15">
    <property type="entry name" value="TUDOR DOMAIN-CONTAINING PROTEIN 6"/>
    <property type="match status" value="1"/>
</dbReference>
<feature type="region of interest" description="Disordered" evidence="1">
    <location>
        <begin position="727"/>
        <end position="753"/>
    </location>
</feature>
<feature type="compositionally biased region" description="Polar residues" evidence="1">
    <location>
        <begin position="474"/>
        <end position="497"/>
    </location>
</feature>
<feature type="domain" description="Tudor" evidence="2">
    <location>
        <begin position="821"/>
        <end position="883"/>
    </location>
</feature>
<name>A0A1J1HYB8_9DIPT</name>
<dbReference type="GO" id="GO:0034587">
    <property type="term" value="P:piRNA processing"/>
    <property type="evidence" value="ECO:0007669"/>
    <property type="project" value="TreeGrafter"/>
</dbReference>
<feature type="compositionally biased region" description="Basic and acidic residues" evidence="1">
    <location>
        <begin position="432"/>
        <end position="446"/>
    </location>
</feature>
<feature type="region of interest" description="Disordered" evidence="1">
    <location>
        <begin position="1"/>
        <end position="29"/>
    </location>
</feature>
<dbReference type="AlphaFoldDB" id="A0A1J1HYB8"/>
<evidence type="ECO:0000313" key="3">
    <source>
        <dbReference type="EMBL" id="CRK93088.1"/>
    </source>
</evidence>
<feature type="compositionally biased region" description="Basic and acidic residues" evidence="1">
    <location>
        <begin position="727"/>
        <end position="736"/>
    </location>
</feature>
<dbReference type="Gene3D" id="2.30.30.140">
    <property type="match status" value="5"/>
</dbReference>
<keyword evidence="4" id="KW-1185">Reference proteome</keyword>
<feature type="compositionally biased region" description="Polar residues" evidence="1">
    <location>
        <begin position="447"/>
        <end position="465"/>
    </location>
</feature>
<feature type="region of interest" description="Disordered" evidence="1">
    <location>
        <begin position="430"/>
        <end position="530"/>
    </location>
</feature>
<dbReference type="InterPro" id="IPR035437">
    <property type="entry name" value="SNase_OB-fold_sf"/>
</dbReference>
<feature type="domain" description="Tudor" evidence="2">
    <location>
        <begin position="576"/>
        <end position="634"/>
    </location>
</feature>
<dbReference type="SMART" id="SM00333">
    <property type="entry name" value="TUDOR"/>
    <property type="match status" value="5"/>
</dbReference>
<dbReference type="InterPro" id="IPR002999">
    <property type="entry name" value="Tudor"/>
</dbReference>
<dbReference type="OrthoDB" id="9989103at2759"/>
<dbReference type="PROSITE" id="PS50304">
    <property type="entry name" value="TUDOR"/>
    <property type="match status" value="5"/>
</dbReference>
<dbReference type="Pfam" id="PF00567">
    <property type="entry name" value="TUDOR"/>
    <property type="match status" value="5"/>
</dbReference>